<keyword evidence="6 17" id="KW-0167">Capsid protein</keyword>
<evidence type="ECO:0000256" key="7">
    <source>
        <dbReference type="ARBA" id="ARBA00022562"/>
    </source>
</evidence>
<keyword evidence="13" id="KW-0472">Membrane</keyword>
<dbReference type="InterPro" id="IPR001070">
    <property type="entry name" value="Polyoma_coat_VP2"/>
</dbReference>
<keyword evidence="10" id="KW-1043">Host membrane</keyword>
<name>A0A223PYJ3_9POLY</name>
<evidence type="ECO:0000256" key="4">
    <source>
        <dbReference type="ARBA" id="ARBA00006444"/>
    </source>
</evidence>
<evidence type="ECO:0000256" key="2">
    <source>
        <dbReference type="ARBA" id="ARBA00004328"/>
    </source>
</evidence>
<evidence type="ECO:0000256" key="6">
    <source>
        <dbReference type="ARBA" id="ARBA00022561"/>
    </source>
</evidence>
<keyword evidence="15" id="KW-0449">Lipoprotein</keyword>
<dbReference type="EMBL" id="MF374996">
    <property type="protein sequence ID" value="ASU50404.1"/>
    <property type="molecule type" value="Genomic_DNA"/>
</dbReference>
<reference evidence="19" key="1">
    <citation type="submission" date="2017-06" db="EMBL/GenBank/DDBJ databases">
        <authorList>
            <person name="Kim H.J."/>
            <person name="Triplett B.A."/>
        </authorList>
    </citation>
    <scope>NUCLEOTIDE SEQUENCE</scope>
    <source>
        <strain evidence="20">#4294_X/05/0119</strain>
        <strain evidence="19">GER_#4291_X/05/0111</strain>
    </source>
</reference>
<evidence type="ECO:0000256" key="1">
    <source>
        <dbReference type="ARBA" id="ARBA00004147"/>
    </source>
</evidence>
<evidence type="ECO:0000256" key="10">
    <source>
        <dbReference type="ARBA" id="ARBA00022870"/>
    </source>
</evidence>
<keyword evidence="9 17" id="KW-0946">Virion</keyword>
<dbReference type="GO" id="GO:0019028">
    <property type="term" value="C:viral capsid"/>
    <property type="evidence" value="ECO:0007669"/>
    <property type="project" value="UniProtKB-UniRule"/>
</dbReference>
<keyword evidence="14" id="KW-1038">Host endoplasmic reticulum</keyword>
<dbReference type="EMBL" id="MF374995">
    <property type="protein sequence ID" value="ASU50399.1"/>
    <property type="molecule type" value="Genomic_DNA"/>
</dbReference>
<evidence type="ECO:0000313" key="19">
    <source>
        <dbReference type="EMBL" id="ASU50399.1"/>
    </source>
</evidence>
<evidence type="ECO:0000256" key="14">
    <source>
        <dbReference type="ARBA" id="ARBA00023184"/>
    </source>
</evidence>
<dbReference type="GO" id="GO:0042025">
    <property type="term" value="C:host cell nucleus"/>
    <property type="evidence" value="ECO:0007669"/>
    <property type="project" value="UniProtKB-SubCell"/>
</dbReference>
<dbReference type="GO" id="GO:0044167">
    <property type="term" value="C:host cell endoplasmic reticulum membrane"/>
    <property type="evidence" value="ECO:0007669"/>
    <property type="project" value="UniProtKB-SubCell"/>
</dbReference>
<evidence type="ECO:0000256" key="13">
    <source>
        <dbReference type="ARBA" id="ARBA00023136"/>
    </source>
</evidence>
<evidence type="ECO:0000256" key="17">
    <source>
        <dbReference type="PIRNR" id="PIRNR003377"/>
    </source>
</evidence>
<evidence type="ECO:0000256" key="12">
    <source>
        <dbReference type="ARBA" id="ARBA00023125"/>
    </source>
</evidence>
<dbReference type="GO" id="GO:0003677">
    <property type="term" value="F:DNA binding"/>
    <property type="evidence" value="ECO:0007669"/>
    <property type="project" value="UniProtKB-KW"/>
</dbReference>
<accession>A0A223PYJ3</accession>
<keyword evidence="8" id="KW-0519">Myristate</keyword>
<evidence type="ECO:0000256" key="11">
    <source>
        <dbReference type="ARBA" id="ARBA00022921"/>
    </source>
</evidence>
<comment type="similarity">
    <text evidence="4 17">Belongs to the polyomaviruses capsid protein VP2 family.</text>
</comment>
<dbReference type="Pfam" id="PF00761">
    <property type="entry name" value="Polyoma_coat2"/>
    <property type="match status" value="1"/>
</dbReference>
<comment type="subcellular location">
    <subcellularLocation>
        <location evidence="3">Host endoplasmic reticulum membrane</location>
    </subcellularLocation>
    <subcellularLocation>
        <location evidence="1">Host nucleus</location>
    </subcellularLocation>
    <subcellularLocation>
        <location evidence="2">Virion</location>
    </subcellularLocation>
</comment>
<dbReference type="PIRSF" id="PIRSF003377">
    <property type="entry name" value="Polyoma_coat2"/>
    <property type="match status" value="1"/>
</dbReference>
<keyword evidence="5" id="KW-1163">Viral penetration into host nucleus</keyword>
<dbReference type="GO" id="GO:0046718">
    <property type="term" value="P:symbiont entry into host cell"/>
    <property type="evidence" value="ECO:0007669"/>
    <property type="project" value="UniProtKB-KW"/>
</dbReference>
<keyword evidence="16" id="KW-1160">Virus entry into host cell</keyword>
<evidence type="ECO:0000256" key="9">
    <source>
        <dbReference type="ARBA" id="ARBA00022844"/>
    </source>
</evidence>
<proteinExistence type="inferred from homology"/>
<keyword evidence="11" id="KW-0426">Late protein</keyword>
<dbReference type="GO" id="GO:0043657">
    <property type="term" value="C:host cell"/>
    <property type="evidence" value="ECO:0007669"/>
    <property type="project" value="GOC"/>
</dbReference>
<keyword evidence="7" id="KW-1048">Host nucleus</keyword>
<evidence type="ECO:0000256" key="18">
    <source>
        <dbReference type="SAM" id="MobiDB-lite"/>
    </source>
</evidence>
<dbReference type="GO" id="GO:0005198">
    <property type="term" value="F:structural molecule activity"/>
    <property type="evidence" value="ECO:0007669"/>
    <property type="project" value="UniProtKB-UniRule"/>
</dbReference>
<evidence type="ECO:0000256" key="5">
    <source>
        <dbReference type="ARBA" id="ARBA00022524"/>
    </source>
</evidence>
<evidence type="ECO:0000256" key="15">
    <source>
        <dbReference type="ARBA" id="ARBA00023288"/>
    </source>
</evidence>
<feature type="region of interest" description="Disordered" evidence="18">
    <location>
        <begin position="237"/>
        <end position="261"/>
    </location>
</feature>
<dbReference type="GO" id="GO:0075732">
    <property type="term" value="P:viral penetration into host nucleus"/>
    <property type="evidence" value="ECO:0007669"/>
    <property type="project" value="UniProtKB-KW"/>
</dbReference>
<sequence length="313" mass="34018">MGGVISLAIELAGAISSLVAATDLTAEAILAGEALAAIESEVASMVLVEGFAEADALAALGLTAEHMSMLTAIPGMVEQLASTGLLVQTLSGAAALFTAGIKLSQHEVSLVNRNTNMALQIWRPDFMDLILPGFRHFEWGFNVLGDWGHALATAVGRMIWEMVLHESRRRVAMIGGNFLGQGSRRAAEQVAQLLEGARWVVTSPYTSLQHYYRTLPPMNVIQMRQQARLRGQKLLETSSERVEETDPESGEVIQKYGPPGGADQPVTPDWMLLMILGLYGDITPLWGHVLEQEHILSPKTMIDGPPAKKRRKM</sequence>
<protein>
    <recommendedName>
        <fullName evidence="17">Minor capsid protein</fullName>
    </recommendedName>
</protein>
<organism evidence="19">
    <name type="scientific">Sorex araneus polyomavirus 1</name>
    <dbReference type="NCBI Taxonomy" id="2560769"/>
    <lineage>
        <taxon>Viruses</taxon>
        <taxon>Monodnaviria</taxon>
        <taxon>Shotokuvirae</taxon>
        <taxon>Cossaviricota</taxon>
        <taxon>Papovaviricetes</taxon>
        <taxon>Sepolyvirales</taxon>
        <taxon>Polyomaviridae</taxon>
        <taxon>Alphapolyomavirus</taxon>
        <taxon>Alphapolyomavirus saraneus</taxon>
    </lineage>
</organism>
<evidence type="ECO:0000256" key="3">
    <source>
        <dbReference type="ARBA" id="ARBA00004625"/>
    </source>
</evidence>
<evidence type="ECO:0000313" key="20">
    <source>
        <dbReference type="EMBL" id="ASU50404.1"/>
    </source>
</evidence>
<gene>
    <name evidence="19" type="primary">VP2</name>
</gene>
<evidence type="ECO:0000256" key="8">
    <source>
        <dbReference type="ARBA" id="ARBA00022707"/>
    </source>
</evidence>
<evidence type="ECO:0000256" key="16">
    <source>
        <dbReference type="ARBA" id="ARBA00023296"/>
    </source>
</evidence>
<keyword evidence="12" id="KW-0238">DNA-binding</keyword>